<dbReference type="GO" id="GO:0051056">
    <property type="term" value="P:regulation of small GTPase mediated signal transduction"/>
    <property type="evidence" value="ECO:0007669"/>
    <property type="project" value="InterPro"/>
</dbReference>
<evidence type="ECO:0000256" key="1">
    <source>
        <dbReference type="SAM" id="MobiDB-lite"/>
    </source>
</evidence>
<gene>
    <name evidence="2" type="ORF">OVA965_LOCUS44991</name>
    <name evidence="3" type="ORF">TMI583_LOCUS48113</name>
</gene>
<dbReference type="EMBL" id="CAJOBA010096475">
    <property type="protein sequence ID" value="CAF4504913.1"/>
    <property type="molecule type" value="Genomic_DNA"/>
</dbReference>
<evidence type="ECO:0000313" key="4">
    <source>
        <dbReference type="Proteomes" id="UP000682733"/>
    </source>
</evidence>
<organism evidence="3 4">
    <name type="scientific">Didymodactylos carnosus</name>
    <dbReference type="NCBI Taxonomy" id="1234261"/>
    <lineage>
        <taxon>Eukaryota</taxon>
        <taxon>Metazoa</taxon>
        <taxon>Spiralia</taxon>
        <taxon>Gnathifera</taxon>
        <taxon>Rotifera</taxon>
        <taxon>Eurotatoria</taxon>
        <taxon>Bdelloidea</taxon>
        <taxon>Philodinida</taxon>
        <taxon>Philodinidae</taxon>
        <taxon>Didymodactylos</taxon>
    </lineage>
</organism>
<evidence type="ECO:0000313" key="3">
    <source>
        <dbReference type="EMBL" id="CAF4504913.1"/>
    </source>
</evidence>
<feature type="non-terminal residue" evidence="3">
    <location>
        <position position="1"/>
    </location>
</feature>
<dbReference type="GO" id="GO:0005096">
    <property type="term" value="F:GTPase activator activity"/>
    <property type="evidence" value="ECO:0007669"/>
    <property type="project" value="InterPro"/>
</dbReference>
<dbReference type="Proteomes" id="UP000682733">
    <property type="component" value="Unassembled WGS sequence"/>
</dbReference>
<dbReference type="InterPro" id="IPR035974">
    <property type="entry name" value="Rap/Ran-GAP_sf"/>
</dbReference>
<dbReference type="Proteomes" id="UP000677228">
    <property type="component" value="Unassembled WGS sequence"/>
</dbReference>
<accession>A0A8S2XLI1</accession>
<protein>
    <submittedName>
        <fullName evidence="3">Uncharacterized protein</fullName>
    </submittedName>
</protein>
<dbReference type="EMBL" id="CAJNOK010067426">
    <property type="protein sequence ID" value="CAF1654298.1"/>
    <property type="molecule type" value="Genomic_DNA"/>
</dbReference>
<feature type="compositionally biased region" description="Low complexity" evidence="1">
    <location>
        <begin position="20"/>
        <end position="29"/>
    </location>
</feature>
<proteinExistence type="predicted"/>
<comment type="caution">
    <text evidence="3">The sequence shown here is derived from an EMBL/GenBank/DDBJ whole genome shotgun (WGS) entry which is preliminary data.</text>
</comment>
<dbReference type="AlphaFoldDB" id="A0A8S2XLI1"/>
<sequence length="131" mass="15319">QETLEIDYYKNLLEKKQQQQLQPQQQVSQEKLDVPNSIQNKNRTHSNISNISSATTTIDQRNDRFALCRSHINQLGLILFENRNNIELLNTSKSNSNQLLREMKHLDTLHCRETHKIGKTKIIVLSIKKNK</sequence>
<name>A0A8S2XLI1_9BILA</name>
<dbReference type="SUPFAM" id="SSF111347">
    <property type="entry name" value="Rap/Ran-GAP"/>
    <property type="match status" value="1"/>
</dbReference>
<reference evidence="3" key="1">
    <citation type="submission" date="2021-02" db="EMBL/GenBank/DDBJ databases">
        <authorList>
            <person name="Nowell W R."/>
        </authorList>
    </citation>
    <scope>NUCLEOTIDE SEQUENCE</scope>
</reference>
<feature type="region of interest" description="Disordered" evidence="1">
    <location>
        <begin position="20"/>
        <end position="44"/>
    </location>
</feature>
<evidence type="ECO:0000313" key="2">
    <source>
        <dbReference type="EMBL" id="CAF1654298.1"/>
    </source>
</evidence>